<evidence type="ECO:0000256" key="3">
    <source>
        <dbReference type="ARBA" id="ARBA00023163"/>
    </source>
</evidence>
<evidence type="ECO:0000259" key="6">
    <source>
        <dbReference type="PROSITE" id="PS50110"/>
    </source>
</evidence>
<gene>
    <name evidence="7" type="ORF">AV654_05270</name>
</gene>
<dbReference type="InterPro" id="IPR009057">
    <property type="entry name" value="Homeodomain-like_sf"/>
</dbReference>
<dbReference type="Pfam" id="PF00072">
    <property type="entry name" value="Response_reg"/>
    <property type="match status" value="1"/>
</dbReference>
<dbReference type="GO" id="GO:0000160">
    <property type="term" value="P:phosphorelay signal transduction system"/>
    <property type="evidence" value="ECO:0007669"/>
    <property type="project" value="InterPro"/>
</dbReference>
<proteinExistence type="predicted"/>
<dbReference type="PROSITE" id="PS01124">
    <property type="entry name" value="HTH_ARAC_FAMILY_2"/>
    <property type="match status" value="1"/>
</dbReference>
<dbReference type="Proteomes" id="UP000076563">
    <property type="component" value="Unassembled WGS sequence"/>
</dbReference>
<feature type="domain" description="Response regulatory" evidence="6">
    <location>
        <begin position="3"/>
        <end position="120"/>
    </location>
</feature>
<dbReference type="EMBL" id="LQRA01000110">
    <property type="protein sequence ID" value="KZE71618.1"/>
    <property type="molecule type" value="Genomic_DNA"/>
</dbReference>
<feature type="domain" description="HTH araC/xylS-type" evidence="5">
    <location>
        <begin position="437"/>
        <end position="535"/>
    </location>
</feature>
<dbReference type="SMART" id="SM00342">
    <property type="entry name" value="HTH_ARAC"/>
    <property type="match status" value="1"/>
</dbReference>
<dbReference type="GO" id="GO:0043565">
    <property type="term" value="F:sequence-specific DNA binding"/>
    <property type="evidence" value="ECO:0007669"/>
    <property type="project" value="InterPro"/>
</dbReference>
<feature type="modified residue" description="4-aspartylphosphate" evidence="4">
    <location>
        <position position="55"/>
    </location>
</feature>
<reference evidence="8" key="1">
    <citation type="submission" date="2016-01" db="EMBL/GenBank/DDBJ databases">
        <title>Draft genome of Chromobacterium sp. F49.</title>
        <authorList>
            <person name="Hong K.W."/>
        </authorList>
    </citation>
    <scope>NUCLEOTIDE SEQUENCE [LARGE SCALE GENOMIC DNA]</scope>
    <source>
        <strain evidence="8">M63</strain>
    </source>
</reference>
<protein>
    <recommendedName>
        <fullName evidence="9">DNA-binding response regulator</fullName>
    </recommendedName>
</protein>
<keyword evidence="2" id="KW-0238">DNA-binding</keyword>
<evidence type="ECO:0000313" key="8">
    <source>
        <dbReference type="Proteomes" id="UP000076563"/>
    </source>
</evidence>
<dbReference type="PROSITE" id="PS50110">
    <property type="entry name" value="RESPONSE_REGULATORY"/>
    <property type="match status" value="1"/>
</dbReference>
<evidence type="ECO:0000256" key="1">
    <source>
        <dbReference type="ARBA" id="ARBA00023015"/>
    </source>
</evidence>
<keyword evidence="4" id="KW-0597">Phosphoprotein</keyword>
<dbReference type="AlphaFoldDB" id="A0A163TDF0"/>
<keyword evidence="8" id="KW-1185">Reference proteome</keyword>
<accession>A0A163TDF0</accession>
<dbReference type="GO" id="GO:0003700">
    <property type="term" value="F:DNA-binding transcription factor activity"/>
    <property type="evidence" value="ECO:0007669"/>
    <property type="project" value="InterPro"/>
</dbReference>
<dbReference type="InterPro" id="IPR001789">
    <property type="entry name" value="Sig_transdc_resp-reg_receiver"/>
</dbReference>
<dbReference type="InterPro" id="IPR018060">
    <property type="entry name" value="HTH_AraC"/>
</dbReference>
<evidence type="ECO:0000259" key="5">
    <source>
        <dbReference type="PROSITE" id="PS01124"/>
    </source>
</evidence>
<dbReference type="InterPro" id="IPR011006">
    <property type="entry name" value="CheY-like_superfamily"/>
</dbReference>
<dbReference type="SUPFAM" id="SSF46689">
    <property type="entry name" value="Homeodomain-like"/>
    <property type="match status" value="2"/>
</dbReference>
<evidence type="ECO:0000256" key="2">
    <source>
        <dbReference type="ARBA" id="ARBA00023125"/>
    </source>
</evidence>
<dbReference type="CDD" id="cd17536">
    <property type="entry name" value="REC_YesN-like"/>
    <property type="match status" value="1"/>
</dbReference>
<comment type="caution">
    <text evidence="7">The sequence shown here is derived from an EMBL/GenBank/DDBJ whole genome shotgun (WGS) entry which is preliminary data.</text>
</comment>
<evidence type="ECO:0000313" key="7">
    <source>
        <dbReference type="EMBL" id="KZE71618.1"/>
    </source>
</evidence>
<dbReference type="PANTHER" id="PTHR43280">
    <property type="entry name" value="ARAC-FAMILY TRANSCRIPTIONAL REGULATOR"/>
    <property type="match status" value="1"/>
</dbReference>
<dbReference type="Gene3D" id="3.40.50.2300">
    <property type="match status" value="1"/>
</dbReference>
<dbReference type="SMART" id="SM00448">
    <property type="entry name" value="REC"/>
    <property type="match status" value="1"/>
</dbReference>
<evidence type="ECO:0000256" key="4">
    <source>
        <dbReference type="PROSITE-ProRule" id="PRU00169"/>
    </source>
</evidence>
<name>A0A163TDF0_9BACL</name>
<keyword evidence="3" id="KW-0804">Transcription</keyword>
<dbReference type="Gene3D" id="1.10.10.60">
    <property type="entry name" value="Homeodomain-like"/>
    <property type="match status" value="2"/>
</dbReference>
<dbReference type="OrthoDB" id="342399at2"/>
<evidence type="ECO:0008006" key="9">
    <source>
        <dbReference type="Google" id="ProtNLM"/>
    </source>
</evidence>
<sequence length="538" mass="61556">MYTVFVVDDDLPVLHYLKEALPWEEVQCRLGGCFQDPEEALSAAGASQVDILVTDIGMPGMDGMALIRAMRALHPGLKVVILSCHDEFDYAQQALKLHVTDYVLKETMTAGLIGDLLKQMKEALDADRTSEAEKRDMEAKVKQNDSLLRQAFMLQTIQSPLLNVREWERRAQEYEIEFSHGEWVPVLAFPDRPREAIARFRTSELLRDTAENVLAEALGTGACEVFPYQQGELLLLFPFSSEHRIGSWKRVEEMLRTQQKCLLQYAKVSYSFLIGLPCKEPLRLKENLAALVGLGKERFYMPHGSIGRMEQALPVAGLGDELLAQYVPALEDFRQLVLQEKTDSIAATVGQWMGIMRENRFHPVEVKEWMLKIVLEIRLRLKSLQMNPTSFSSGLLHHDVMELASLQELGEWLQHFLNQAVGCAGRIRKESKRREVLECQRFVASKWQERVGLEEAAAHLHLHPNYLSRLFKRETGENFVEFVTRTKMEKAQELLERTDKTVEEIAAMLSYENKNYFTKLFKAHTGALPSAYRSAKKR</sequence>
<dbReference type="PANTHER" id="PTHR43280:SF2">
    <property type="entry name" value="HTH-TYPE TRANSCRIPTIONAL REGULATOR EXSA"/>
    <property type="match status" value="1"/>
</dbReference>
<dbReference type="Pfam" id="PF12833">
    <property type="entry name" value="HTH_18"/>
    <property type="match status" value="1"/>
</dbReference>
<keyword evidence="1" id="KW-0805">Transcription regulation</keyword>
<dbReference type="RefSeq" id="WP_063188015.1">
    <property type="nucleotide sequence ID" value="NZ_LQRA01000110.1"/>
</dbReference>
<dbReference type="SUPFAM" id="SSF52172">
    <property type="entry name" value="CheY-like"/>
    <property type="match status" value="1"/>
</dbReference>
<organism evidence="7 8">
    <name type="scientific">Paenibacillus elgii</name>
    <dbReference type="NCBI Taxonomy" id="189691"/>
    <lineage>
        <taxon>Bacteria</taxon>
        <taxon>Bacillati</taxon>
        <taxon>Bacillota</taxon>
        <taxon>Bacilli</taxon>
        <taxon>Bacillales</taxon>
        <taxon>Paenibacillaceae</taxon>
        <taxon>Paenibacillus</taxon>
    </lineage>
</organism>